<dbReference type="Proteomes" id="UP000290244">
    <property type="component" value="Chromosome"/>
</dbReference>
<organism evidence="1 2">
    <name type="scientific">Litorilituus sediminis</name>
    <dbReference type="NCBI Taxonomy" id="718192"/>
    <lineage>
        <taxon>Bacteria</taxon>
        <taxon>Pseudomonadati</taxon>
        <taxon>Pseudomonadota</taxon>
        <taxon>Gammaproteobacteria</taxon>
        <taxon>Alteromonadales</taxon>
        <taxon>Colwelliaceae</taxon>
        <taxon>Litorilituus</taxon>
    </lineage>
</organism>
<dbReference type="OrthoDB" id="6387849at2"/>
<dbReference type="RefSeq" id="WP_130604140.1">
    <property type="nucleotide sequence ID" value="NZ_CP034759.1"/>
</dbReference>
<name>A0A4P6P8L9_9GAMM</name>
<evidence type="ECO:0000313" key="1">
    <source>
        <dbReference type="EMBL" id="QBG37478.1"/>
    </source>
</evidence>
<protein>
    <submittedName>
        <fullName evidence="1">Uncharacterized protein</fullName>
    </submittedName>
</protein>
<keyword evidence="2" id="KW-1185">Reference proteome</keyword>
<dbReference type="KEGG" id="lsd:EMK97_17915"/>
<dbReference type="EMBL" id="CP034759">
    <property type="protein sequence ID" value="QBG37478.1"/>
    <property type="molecule type" value="Genomic_DNA"/>
</dbReference>
<sequence length="71" mass="7857">MSLDLSKFAALQKSSKQSFFQQKKLVTQVLAGQKVLCQECQQPLKFSSSEQAEHSGIFCPKGCTDIQLDCS</sequence>
<gene>
    <name evidence="1" type="ORF">EMK97_17915</name>
</gene>
<proteinExistence type="predicted"/>
<reference evidence="1 2" key="1">
    <citation type="submission" date="2018-12" db="EMBL/GenBank/DDBJ databases">
        <title>Complete genome of Litorilituus sediminis.</title>
        <authorList>
            <person name="Liu A."/>
            <person name="Rong J."/>
        </authorList>
    </citation>
    <scope>NUCLEOTIDE SEQUENCE [LARGE SCALE GENOMIC DNA]</scope>
    <source>
        <strain evidence="1 2">JCM 17549</strain>
    </source>
</reference>
<evidence type="ECO:0000313" key="2">
    <source>
        <dbReference type="Proteomes" id="UP000290244"/>
    </source>
</evidence>
<accession>A0A4P6P8L9</accession>
<dbReference type="AlphaFoldDB" id="A0A4P6P8L9"/>